<evidence type="ECO:0000256" key="1">
    <source>
        <dbReference type="ARBA" id="ARBA00009175"/>
    </source>
</evidence>
<dbReference type="AlphaFoldDB" id="A0A9X3YL47"/>
<dbReference type="RefSeq" id="WP_263545446.1">
    <property type="nucleotide sequence ID" value="NZ_JAOVZO020000017.1"/>
</dbReference>
<comment type="subunit">
    <text evidence="5">The complex is composed of two ATP-binding proteins (ModC), two transmembrane proteins (ModB) and a solute-binding protein (ModA).</text>
</comment>
<dbReference type="SUPFAM" id="SSF53850">
    <property type="entry name" value="Periplasmic binding protein-like II"/>
    <property type="match status" value="1"/>
</dbReference>
<organism evidence="8 9">
    <name type="scientific">Tahibacter soli</name>
    <dbReference type="NCBI Taxonomy" id="2983605"/>
    <lineage>
        <taxon>Bacteria</taxon>
        <taxon>Pseudomonadati</taxon>
        <taxon>Pseudomonadota</taxon>
        <taxon>Gammaproteobacteria</taxon>
        <taxon>Lysobacterales</taxon>
        <taxon>Rhodanobacteraceae</taxon>
        <taxon>Tahibacter</taxon>
    </lineage>
</organism>
<evidence type="ECO:0000256" key="2">
    <source>
        <dbReference type="ARBA" id="ARBA00022505"/>
    </source>
</evidence>
<dbReference type="PANTHER" id="PTHR30632:SF17">
    <property type="entry name" value="MOLYBDATE-BINDING PROTEIN MODA"/>
    <property type="match status" value="1"/>
</dbReference>
<keyword evidence="2 6" id="KW-0500">Molybdenum</keyword>
<evidence type="ECO:0000256" key="5">
    <source>
        <dbReference type="ARBA" id="ARBA00062515"/>
    </source>
</evidence>
<dbReference type="Pfam" id="PF13531">
    <property type="entry name" value="SBP_bac_11"/>
    <property type="match status" value="1"/>
</dbReference>
<dbReference type="PANTHER" id="PTHR30632">
    <property type="entry name" value="MOLYBDATE-BINDING PERIPLASMIC PROTEIN"/>
    <property type="match status" value="1"/>
</dbReference>
<feature type="binding site" evidence="6">
    <location>
        <position position="36"/>
    </location>
    <ligand>
        <name>molybdate</name>
        <dbReference type="ChEBI" id="CHEBI:36264"/>
    </ligand>
</feature>
<dbReference type="Proteomes" id="UP001139971">
    <property type="component" value="Unassembled WGS sequence"/>
</dbReference>
<feature type="signal peptide" evidence="7">
    <location>
        <begin position="1"/>
        <end position="26"/>
    </location>
</feature>
<evidence type="ECO:0000256" key="3">
    <source>
        <dbReference type="ARBA" id="ARBA00022723"/>
    </source>
</evidence>
<keyword evidence="9" id="KW-1185">Reference proteome</keyword>
<dbReference type="PIRSF" id="PIRSF004846">
    <property type="entry name" value="ModA"/>
    <property type="match status" value="1"/>
</dbReference>
<evidence type="ECO:0000313" key="8">
    <source>
        <dbReference type="EMBL" id="MDC8013235.1"/>
    </source>
</evidence>
<dbReference type="GO" id="GO:0030288">
    <property type="term" value="C:outer membrane-bounded periplasmic space"/>
    <property type="evidence" value="ECO:0007669"/>
    <property type="project" value="TreeGrafter"/>
</dbReference>
<dbReference type="Gene3D" id="3.40.190.10">
    <property type="entry name" value="Periplasmic binding protein-like II"/>
    <property type="match status" value="2"/>
</dbReference>
<protein>
    <submittedName>
        <fullName evidence="8">Molybdate ABC transporter substrate-binding protein</fullName>
    </submittedName>
</protein>
<evidence type="ECO:0000256" key="4">
    <source>
        <dbReference type="ARBA" id="ARBA00022729"/>
    </source>
</evidence>
<evidence type="ECO:0000256" key="6">
    <source>
        <dbReference type="PIRSR" id="PIRSR004846-1"/>
    </source>
</evidence>
<accession>A0A9X3YL47</accession>
<dbReference type="GO" id="GO:0030973">
    <property type="term" value="F:molybdate ion binding"/>
    <property type="evidence" value="ECO:0007669"/>
    <property type="project" value="TreeGrafter"/>
</dbReference>
<dbReference type="InterPro" id="IPR050682">
    <property type="entry name" value="ModA/WtpA"/>
</dbReference>
<feature type="binding site" evidence="6">
    <location>
        <position position="63"/>
    </location>
    <ligand>
        <name>molybdate</name>
        <dbReference type="ChEBI" id="CHEBI:36264"/>
    </ligand>
</feature>
<gene>
    <name evidence="8" type="primary">modA</name>
    <name evidence="8" type="ORF">OD750_011865</name>
</gene>
<dbReference type="InterPro" id="IPR005950">
    <property type="entry name" value="ModA"/>
</dbReference>
<comment type="caution">
    <text evidence="8">The sequence shown here is derived from an EMBL/GenBank/DDBJ whole genome shotgun (WGS) entry which is preliminary data.</text>
</comment>
<feature type="chain" id="PRO_5040809779" evidence="7">
    <location>
        <begin position="27"/>
        <end position="256"/>
    </location>
</feature>
<proteinExistence type="inferred from homology"/>
<name>A0A9X3YL47_9GAMM</name>
<keyword evidence="3 6" id="KW-0479">Metal-binding</keyword>
<dbReference type="GO" id="GO:0015689">
    <property type="term" value="P:molybdate ion transport"/>
    <property type="evidence" value="ECO:0007669"/>
    <property type="project" value="InterPro"/>
</dbReference>
<dbReference type="GO" id="GO:0046872">
    <property type="term" value="F:metal ion binding"/>
    <property type="evidence" value="ECO:0007669"/>
    <property type="project" value="UniProtKB-KW"/>
</dbReference>
<dbReference type="GO" id="GO:1901359">
    <property type="term" value="F:tungstate binding"/>
    <property type="evidence" value="ECO:0007669"/>
    <property type="project" value="UniProtKB-ARBA"/>
</dbReference>
<keyword evidence="4 7" id="KW-0732">Signal</keyword>
<feature type="binding site" evidence="6">
    <location>
        <position position="175"/>
    </location>
    <ligand>
        <name>molybdate</name>
        <dbReference type="ChEBI" id="CHEBI:36264"/>
    </ligand>
</feature>
<dbReference type="NCBIfam" id="TIGR01256">
    <property type="entry name" value="modA"/>
    <property type="match status" value="1"/>
</dbReference>
<feature type="binding site" evidence="6">
    <location>
        <position position="148"/>
    </location>
    <ligand>
        <name>molybdate</name>
        <dbReference type="ChEBI" id="CHEBI:36264"/>
    </ligand>
</feature>
<sequence>MLRFVRRLRAVAAAAIFAVAALPAHADDTIVFAAASLKPALDTLLETPEAKAIGTIKTSYGASSQLAKQIEAGAPAALFVSADKDWMDYVAKKDLVEAGTRVDLVGNALVLVAAKDSTIAADLREGASLLPALGDGRLAMAEPSSVPAGKYGKAALTKLGMWAAVESRVVAADNVRAALNFVVRGEAPLGIVYRSDAVSEPAVRVVATFPAGSHEAIVYPLALIRGHASDEAKKLHALLRTPAARAVFEKYGFDVK</sequence>
<evidence type="ECO:0000313" key="9">
    <source>
        <dbReference type="Proteomes" id="UP001139971"/>
    </source>
</evidence>
<reference evidence="8" key="1">
    <citation type="submission" date="2023-02" db="EMBL/GenBank/DDBJ databases">
        <title>Tahibacter soli sp. nov. isolated from soil.</title>
        <authorList>
            <person name="Baek J.H."/>
            <person name="Lee J.K."/>
            <person name="Choi D.G."/>
            <person name="Jeon C.O."/>
        </authorList>
    </citation>
    <scope>NUCLEOTIDE SEQUENCE</scope>
    <source>
        <strain evidence="8">BL</strain>
    </source>
</reference>
<dbReference type="EMBL" id="JAOVZO020000017">
    <property type="protein sequence ID" value="MDC8013235.1"/>
    <property type="molecule type" value="Genomic_DNA"/>
</dbReference>
<feature type="binding site" evidence="6">
    <location>
        <position position="193"/>
    </location>
    <ligand>
        <name>molybdate</name>
        <dbReference type="ChEBI" id="CHEBI:36264"/>
    </ligand>
</feature>
<evidence type="ECO:0000256" key="7">
    <source>
        <dbReference type="SAM" id="SignalP"/>
    </source>
</evidence>
<comment type="similarity">
    <text evidence="1">Belongs to the bacterial solute-binding protein ModA family.</text>
</comment>
<dbReference type="FunFam" id="3.40.190.10:FF:000035">
    <property type="entry name" value="Molybdate ABC transporter substrate-binding protein"/>
    <property type="match status" value="1"/>
</dbReference>